<reference evidence="5" key="1">
    <citation type="submission" date="2018-04" db="EMBL/GenBank/DDBJ databases">
        <title>Whole genome sequencing of Hypsizygus marmoreus.</title>
        <authorList>
            <person name="Choi I.-G."/>
            <person name="Min B."/>
            <person name="Kim J.-G."/>
            <person name="Kim S."/>
            <person name="Oh Y.-L."/>
            <person name="Kong W.-S."/>
            <person name="Park H."/>
            <person name="Jeong J."/>
            <person name="Song E.-S."/>
        </authorList>
    </citation>
    <scope>NUCLEOTIDE SEQUENCE [LARGE SCALE GENOMIC DNA]</scope>
    <source>
        <strain evidence="5">51987-8</strain>
    </source>
</reference>
<evidence type="ECO:0000313" key="5">
    <source>
        <dbReference type="EMBL" id="RDB21499.1"/>
    </source>
</evidence>
<keyword evidence="4" id="KW-0812">Transmembrane</keyword>
<dbReference type="SUPFAM" id="SSF117070">
    <property type="entry name" value="LEA14-like"/>
    <property type="match status" value="1"/>
</dbReference>
<feature type="compositionally biased region" description="Polar residues" evidence="3">
    <location>
        <begin position="13"/>
        <end position="24"/>
    </location>
</feature>
<protein>
    <recommendedName>
        <fullName evidence="7">Late embryogenesis abundant protein LEA-2 subgroup domain-containing protein</fullName>
    </recommendedName>
</protein>
<comment type="subcellular location">
    <subcellularLocation>
        <location evidence="1">Membrane</location>
    </subcellularLocation>
</comment>
<keyword evidence="2 4" id="KW-0472">Membrane</keyword>
<dbReference type="OrthoDB" id="20273at2759"/>
<dbReference type="EMBL" id="LUEZ02000055">
    <property type="protein sequence ID" value="RDB21499.1"/>
    <property type="molecule type" value="Genomic_DNA"/>
</dbReference>
<keyword evidence="4" id="KW-1133">Transmembrane helix</keyword>
<sequence length="334" mass="36931">MAYRDPYAEQPGRLQSQPRYSESTPEYDPYSTLQPHQTYDQGGIGPSYDTYGNGYRDEPQYYPPQREQSHRTTRGAPPPLGKVDSMDPSHSKEAALETAVYPAVDTPREKRTARALRTYRYDHQGALWTKGSRGRCVGRFCCCTLLIAVLLIVCIVLALALWIRPPNITIGDVKTVAKDGSTIQLVDNGISVNLGVNISVNNPNYFAVNFKQIKAEIFYPINNTKVGEGISKDVVFHSRSLTNWTFPFAINYRTTEDPGSMILQDLALKCGVTGSKSDIKVNYEITLGLRILFIVISPVVKDSFNFACPIDPSDLDKLIKSTGLNIGGLLGGAL</sequence>
<evidence type="ECO:0000256" key="4">
    <source>
        <dbReference type="SAM" id="Phobius"/>
    </source>
</evidence>
<dbReference type="STRING" id="39966.A0A369JH41"/>
<comment type="caution">
    <text evidence="5">The sequence shown here is derived from an EMBL/GenBank/DDBJ whole genome shotgun (WGS) entry which is preliminary data.</text>
</comment>
<feature type="compositionally biased region" description="Polar residues" evidence="3">
    <location>
        <begin position="31"/>
        <end position="40"/>
    </location>
</feature>
<dbReference type="GO" id="GO:0098542">
    <property type="term" value="P:defense response to other organism"/>
    <property type="evidence" value="ECO:0007669"/>
    <property type="project" value="InterPro"/>
</dbReference>
<evidence type="ECO:0000256" key="1">
    <source>
        <dbReference type="ARBA" id="ARBA00004370"/>
    </source>
</evidence>
<dbReference type="Gene3D" id="2.60.40.1820">
    <property type="match status" value="1"/>
</dbReference>
<keyword evidence="6" id="KW-1185">Reference proteome</keyword>
<accession>A0A369JH41</accession>
<evidence type="ECO:0008006" key="7">
    <source>
        <dbReference type="Google" id="ProtNLM"/>
    </source>
</evidence>
<feature type="region of interest" description="Disordered" evidence="3">
    <location>
        <begin position="1"/>
        <end position="92"/>
    </location>
</feature>
<gene>
    <name evidence="5" type="ORF">Hypma_011707</name>
</gene>
<dbReference type="PANTHER" id="PTHR31234:SF2">
    <property type="entry name" value="OS05G0199100 PROTEIN"/>
    <property type="match status" value="1"/>
</dbReference>
<feature type="transmembrane region" description="Helical" evidence="4">
    <location>
        <begin position="140"/>
        <end position="163"/>
    </location>
</feature>
<dbReference type="AlphaFoldDB" id="A0A369JH41"/>
<proteinExistence type="predicted"/>
<dbReference type="PANTHER" id="PTHR31234">
    <property type="entry name" value="LATE EMBRYOGENESIS ABUNDANT (LEA) HYDROXYPROLINE-RICH GLYCOPROTEIN FAMILY"/>
    <property type="match status" value="1"/>
</dbReference>
<dbReference type="InParanoid" id="A0A369JH41"/>
<organism evidence="5 6">
    <name type="scientific">Hypsizygus marmoreus</name>
    <name type="common">White beech mushroom</name>
    <name type="synonym">Agaricus marmoreus</name>
    <dbReference type="NCBI Taxonomy" id="39966"/>
    <lineage>
        <taxon>Eukaryota</taxon>
        <taxon>Fungi</taxon>
        <taxon>Dikarya</taxon>
        <taxon>Basidiomycota</taxon>
        <taxon>Agaricomycotina</taxon>
        <taxon>Agaricomycetes</taxon>
        <taxon>Agaricomycetidae</taxon>
        <taxon>Agaricales</taxon>
        <taxon>Tricholomatineae</taxon>
        <taxon>Lyophyllaceae</taxon>
        <taxon>Hypsizygus</taxon>
    </lineage>
</organism>
<dbReference type="GO" id="GO:0016020">
    <property type="term" value="C:membrane"/>
    <property type="evidence" value="ECO:0007669"/>
    <property type="project" value="UniProtKB-SubCell"/>
</dbReference>
<evidence type="ECO:0000313" key="6">
    <source>
        <dbReference type="Proteomes" id="UP000076154"/>
    </source>
</evidence>
<evidence type="ECO:0000256" key="3">
    <source>
        <dbReference type="SAM" id="MobiDB-lite"/>
    </source>
</evidence>
<dbReference type="Proteomes" id="UP000076154">
    <property type="component" value="Unassembled WGS sequence"/>
</dbReference>
<dbReference type="InterPro" id="IPR044839">
    <property type="entry name" value="NDR1-like"/>
</dbReference>
<evidence type="ECO:0000256" key="2">
    <source>
        <dbReference type="ARBA" id="ARBA00023136"/>
    </source>
</evidence>
<name>A0A369JH41_HYPMA</name>